<dbReference type="Pfam" id="PF08922">
    <property type="entry name" value="DUF1905"/>
    <property type="match status" value="1"/>
</dbReference>
<evidence type="ECO:0000313" key="1">
    <source>
        <dbReference type="EMBL" id="OBV12382.1"/>
    </source>
</evidence>
<protein>
    <submittedName>
        <fullName evidence="1">DUF1905 domain-containing protein</fullName>
    </submittedName>
</protein>
<proteinExistence type="predicted"/>
<name>A0A1A7BLM5_9SPHN</name>
<dbReference type="Gene3D" id="2.40.30.100">
    <property type="entry name" value="AF2212/PG0164-like"/>
    <property type="match status" value="1"/>
</dbReference>
<keyword evidence="2" id="KW-1185">Reference proteome</keyword>
<evidence type="ECO:0000313" key="2">
    <source>
        <dbReference type="Proteomes" id="UP000092484"/>
    </source>
</evidence>
<dbReference type="InterPro" id="IPR015018">
    <property type="entry name" value="DUF1905"/>
</dbReference>
<dbReference type="AlphaFoldDB" id="A0A1A7BLM5"/>
<reference evidence="1 2" key="1">
    <citation type="submission" date="2016-06" db="EMBL/GenBank/DDBJ databases">
        <title>Genome sequence of Porphyrobacter dokdonensis DSW-74.</title>
        <authorList>
            <person name="Kim J.F."/>
            <person name="Song J.Y."/>
        </authorList>
    </citation>
    <scope>NUCLEOTIDE SEQUENCE [LARGE SCALE GENOMIC DNA]</scope>
    <source>
        <strain evidence="1 2">DSW-74</strain>
    </source>
</reference>
<dbReference type="InterPro" id="IPR037079">
    <property type="entry name" value="AF2212/PG0164-like_sf"/>
</dbReference>
<sequence length="105" mass="11636">MDETVAATLPLTRWQGERGTYHLLTLSGAEAEKIATHAAISRLEFGRARGFGSVKVMARIGETRWKTSVFPQKQSREWVLLVSRKVMQAEDLAAGDPVGLQLELL</sequence>
<dbReference type="Proteomes" id="UP000092484">
    <property type="component" value="Unassembled WGS sequence"/>
</dbReference>
<comment type="caution">
    <text evidence="1">The sequence shown here is derived from an EMBL/GenBank/DDBJ whole genome shotgun (WGS) entry which is preliminary data.</text>
</comment>
<dbReference type="STRING" id="1300349.I603_0513"/>
<gene>
    <name evidence="1" type="ORF">I603_0513</name>
</gene>
<accession>A0A1A7BLM5</accession>
<dbReference type="SUPFAM" id="SSF141694">
    <property type="entry name" value="AF2212/PG0164-like"/>
    <property type="match status" value="1"/>
</dbReference>
<dbReference type="EMBL" id="LZYB01000001">
    <property type="protein sequence ID" value="OBV12382.1"/>
    <property type="molecule type" value="Genomic_DNA"/>
</dbReference>
<dbReference type="PATRIC" id="fig|1300349.4.peg.509"/>
<dbReference type="RefSeq" id="WP_068862217.1">
    <property type="nucleotide sequence ID" value="NZ_LZYB01000001.1"/>
</dbReference>
<organism evidence="1 2">
    <name type="scientific">Erythrobacter dokdonensis DSW-74</name>
    <dbReference type="NCBI Taxonomy" id="1300349"/>
    <lineage>
        <taxon>Bacteria</taxon>
        <taxon>Pseudomonadati</taxon>
        <taxon>Pseudomonadota</taxon>
        <taxon>Alphaproteobacteria</taxon>
        <taxon>Sphingomonadales</taxon>
        <taxon>Erythrobacteraceae</taxon>
        <taxon>Erythrobacter/Porphyrobacter group</taxon>
        <taxon>Erythrobacter</taxon>
    </lineage>
</organism>